<dbReference type="CDD" id="cd04886">
    <property type="entry name" value="ACT_ThrD-II-like"/>
    <property type="match status" value="1"/>
</dbReference>
<sequence>MIVTLVVELEDKPGQLLRVIEPISRLGGNIISIVHDRHRISPLKRIPVEFVIDIDSDRFDEVIGRIRESGIYIRSFNEVRLKATASVLLIGHIIHTDLSDTVNRIDGSGFAEVVEMHITMPKLNAPSTALITISAKGKKELKEAIQILKGVCSDKNITVIEPLNEDAYD</sequence>
<dbReference type="InterPro" id="IPR044561">
    <property type="entry name" value="ACT_ThrD-II-like"/>
</dbReference>
<dbReference type="GeneID" id="90448241"/>
<dbReference type="InterPro" id="IPR002912">
    <property type="entry name" value="ACT_dom"/>
</dbReference>
<dbReference type="RefSeq" id="WP_193806627.1">
    <property type="nucleotide sequence ID" value="NZ_CP087714.1"/>
</dbReference>
<accession>A0ABZ3H5T2</accession>
<reference evidence="2 3" key="1">
    <citation type="submission" date="2021-11" db="EMBL/GenBank/DDBJ databases">
        <title>Whole genome of Geoglobus acetivorans.</title>
        <authorList>
            <person name="Liu D."/>
        </authorList>
    </citation>
    <scope>NUCLEOTIDE SEQUENCE [LARGE SCALE GENOMIC DNA]</scope>
    <source>
        <strain evidence="2 3">SBH6</strain>
    </source>
</reference>
<evidence type="ECO:0000313" key="2">
    <source>
        <dbReference type="EMBL" id="XAT63994.1"/>
    </source>
</evidence>
<dbReference type="PROSITE" id="PS51671">
    <property type="entry name" value="ACT"/>
    <property type="match status" value="1"/>
</dbReference>
<dbReference type="Proteomes" id="UP001492541">
    <property type="component" value="Chromosome"/>
</dbReference>
<dbReference type="InterPro" id="IPR045865">
    <property type="entry name" value="ACT-like_dom_sf"/>
</dbReference>
<keyword evidence="3" id="KW-1185">Reference proteome</keyword>
<dbReference type="SUPFAM" id="SSF55021">
    <property type="entry name" value="ACT-like"/>
    <property type="match status" value="1"/>
</dbReference>
<protein>
    <submittedName>
        <fullName evidence="2">ACT domain-containing protein</fullName>
    </submittedName>
</protein>
<proteinExistence type="predicted"/>
<dbReference type="Pfam" id="PF01842">
    <property type="entry name" value="ACT"/>
    <property type="match status" value="1"/>
</dbReference>
<gene>
    <name evidence="2" type="ORF">LPQ35_01115</name>
</gene>
<feature type="domain" description="ACT" evidence="1">
    <location>
        <begin position="4"/>
        <end position="81"/>
    </location>
</feature>
<organism evidence="2 3">
    <name type="scientific">Geoglobus acetivorans</name>
    <dbReference type="NCBI Taxonomy" id="565033"/>
    <lineage>
        <taxon>Archaea</taxon>
        <taxon>Methanobacteriati</taxon>
        <taxon>Methanobacteriota</taxon>
        <taxon>Archaeoglobi</taxon>
        <taxon>Archaeoglobales</taxon>
        <taxon>Archaeoglobaceae</taxon>
        <taxon>Geoglobus</taxon>
    </lineage>
</organism>
<name>A0ABZ3H5T2_GEOAI</name>
<evidence type="ECO:0000259" key="1">
    <source>
        <dbReference type="PROSITE" id="PS51671"/>
    </source>
</evidence>
<dbReference type="EMBL" id="CP087714">
    <property type="protein sequence ID" value="XAT63994.1"/>
    <property type="molecule type" value="Genomic_DNA"/>
</dbReference>
<evidence type="ECO:0000313" key="3">
    <source>
        <dbReference type="Proteomes" id="UP001492541"/>
    </source>
</evidence>